<proteinExistence type="predicted"/>
<dbReference type="EMBL" id="JAAQOM010000006">
    <property type="protein sequence ID" value="NIA54417.1"/>
    <property type="molecule type" value="Genomic_DNA"/>
</dbReference>
<evidence type="ECO:0000313" key="1">
    <source>
        <dbReference type="EMBL" id="NIA54417.1"/>
    </source>
</evidence>
<comment type="caution">
    <text evidence="1">The sequence shown here is derived from an EMBL/GenBank/DDBJ whole genome shotgun (WGS) entry which is preliminary data.</text>
</comment>
<gene>
    <name evidence="1" type="ORF">HAV22_12315</name>
</gene>
<protein>
    <submittedName>
        <fullName evidence="1">Uncharacterized protein</fullName>
    </submittedName>
</protein>
<organism evidence="1 2">
    <name type="scientific">Telluria antibiotica</name>
    <dbReference type="NCBI Taxonomy" id="2717319"/>
    <lineage>
        <taxon>Bacteria</taxon>
        <taxon>Pseudomonadati</taxon>
        <taxon>Pseudomonadota</taxon>
        <taxon>Betaproteobacteria</taxon>
        <taxon>Burkholderiales</taxon>
        <taxon>Oxalobacteraceae</taxon>
        <taxon>Telluria group</taxon>
        <taxon>Telluria</taxon>
    </lineage>
</organism>
<accession>A0ABX0PBH8</accession>
<keyword evidence="2" id="KW-1185">Reference proteome</keyword>
<evidence type="ECO:0000313" key="2">
    <source>
        <dbReference type="Proteomes" id="UP000716322"/>
    </source>
</evidence>
<dbReference type="Proteomes" id="UP000716322">
    <property type="component" value="Unassembled WGS sequence"/>
</dbReference>
<name>A0ABX0PBH8_9BURK</name>
<reference evidence="1 2" key="1">
    <citation type="submission" date="2020-03" db="EMBL/GenBank/DDBJ databases">
        <title>Genome sequence of strain Massilia sp. TW-1.</title>
        <authorList>
            <person name="Chaudhary D.K."/>
        </authorList>
    </citation>
    <scope>NUCLEOTIDE SEQUENCE [LARGE SCALE GENOMIC DNA]</scope>
    <source>
        <strain evidence="1 2">TW-1</strain>
    </source>
</reference>
<sequence>MSLHHCSDIAYRYAKPSAVCGARKMFALTEFSRALQVLRVFRRHPAQHDETRPYGSAVKPDLLYFPYVKKNIYQVMKSITYNIRPWACC</sequence>